<dbReference type="RefSeq" id="WP_144843711.1">
    <property type="nucleotide sequence ID" value="NZ_VMRJ01000001.1"/>
</dbReference>
<name>A0A558C2C9_9BACT</name>
<keyword evidence="3" id="KW-1185">Reference proteome</keyword>
<gene>
    <name evidence="2" type="ORF">FNT36_02215</name>
</gene>
<dbReference type="OrthoDB" id="8606752at2"/>
<evidence type="ECO:0000259" key="1">
    <source>
        <dbReference type="Pfam" id="PF21832"/>
    </source>
</evidence>
<evidence type="ECO:0000313" key="2">
    <source>
        <dbReference type="EMBL" id="TVT42928.1"/>
    </source>
</evidence>
<organism evidence="2 3">
    <name type="scientific">Hymenobacter setariae</name>
    <dbReference type="NCBI Taxonomy" id="2594794"/>
    <lineage>
        <taxon>Bacteria</taxon>
        <taxon>Pseudomonadati</taxon>
        <taxon>Bacteroidota</taxon>
        <taxon>Cytophagia</taxon>
        <taxon>Cytophagales</taxon>
        <taxon>Hymenobacteraceae</taxon>
        <taxon>Hymenobacter</taxon>
    </lineage>
</organism>
<dbReference type="Pfam" id="PF21832">
    <property type="entry name" value="DUF6892"/>
    <property type="match status" value="1"/>
</dbReference>
<accession>A0A558C2C9</accession>
<dbReference type="EMBL" id="VMRJ01000001">
    <property type="protein sequence ID" value="TVT42928.1"/>
    <property type="molecule type" value="Genomic_DNA"/>
</dbReference>
<dbReference type="AlphaFoldDB" id="A0A558C2C9"/>
<reference evidence="2 3" key="1">
    <citation type="submission" date="2019-07" db="EMBL/GenBank/DDBJ databases">
        <title>Hymenobacter sp. straun FUR1 Genome sequencing and assembly.</title>
        <authorList>
            <person name="Chhetri G."/>
        </authorList>
    </citation>
    <scope>NUCLEOTIDE SEQUENCE [LARGE SCALE GENOMIC DNA]</scope>
    <source>
        <strain evidence="2 3">Fur1</strain>
    </source>
</reference>
<protein>
    <recommendedName>
        <fullName evidence="1">DUF6892 domain-containing protein</fullName>
    </recommendedName>
</protein>
<evidence type="ECO:0000313" key="3">
    <source>
        <dbReference type="Proteomes" id="UP000317624"/>
    </source>
</evidence>
<feature type="domain" description="DUF6892" evidence="1">
    <location>
        <begin position="6"/>
        <end position="139"/>
    </location>
</feature>
<comment type="caution">
    <text evidence="2">The sequence shown here is derived from an EMBL/GenBank/DDBJ whole genome shotgun (WGS) entry which is preliminary data.</text>
</comment>
<dbReference type="InterPro" id="IPR054187">
    <property type="entry name" value="DUF6892"/>
</dbReference>
<dbReference type="Proteomes" id="UP000317624">
    <property type="component" value="Unassembled WGS sequence"/>
</dbReference>
<sequence>MARNPVQFKDFNFKLAVIEVLMYEEAVLEPQFSVHDFAASYTGRRIDIEKEGYAVIPEVRQYFEELEIPAELLSQVEEINQDGGDIIYHQLYPFWDGEDNQFAITSTDDLVLLPNLRKITLFYDEEEELAAQFIAKGIDADYL</sequence>
<proteinExistence type="predicted"/>